<dbReference type="Pfam" id="PF09876">
    <property type="entry name" value="DUF2103"/>
    <property type="match status" value="1"/>
</dbReference>
<evidence type="ECO:0000313" key="3">
    <source>
        <dbReference type="Proteomes" id="UP000186102"/>
    </source>
</evidence>
<dbReference type="RefSeq" id="WP_075363243.1">
    <property type="nucleotide sequence ID" value="NZ_MLBF01000002.1"/>
</dbReference>
<evidence type="ECO:0008006" key="4">
    <source>
        <dbReference type="Google" id="ProtNLM"/>
    </source>
</evidence>
<dbReference type="EMBL" id="MLBF01000002">
    <property type="protein sequence ID" value="OLN33724.1"/>
    <property type="molecule type" value="Genomic_DNA"/>
</dbReference>
<feature type="region of interest" description="Disordered" evidence="1">
    <location>
        <begin position="176"/>
        <end position="202"/>
    </location>
</feature>
<protein>
    <recommendedName>
        <fullName evidence="4">Metal-binding protein</fullName>
    </recommendedName>
</protein>
<dbReference type="AlphaFoldDB" id="A0A1Q8R2A5"/>
<keyword evidence="3" id="KW-1185">Reference proteome</keyword>
<reference evidence="2 3" key="1">
    <citation type="submission" date="2016-09" db="EMBL/GenBank/DDBJ databases">
        <title>Complete genome of Desulfosporosinus sp. OL.</title>
        <authorList>
            <person name="Mardanov A."/>
            <person name="Beletsky A."/>
            <person name="Panova A."/>
            <person name="Karnachuk O."/>
            <person name="Ravin N."/>
        </authorList>
    </citation>
    <scope>NUCLEOTIDE SEQUENCE [LARGE SCALE GENOMIC DNA]</scope>
    <source>
        <strain evidence="2 3">OL</strain>
    </source>
</reference>
<name>A0A1Q8R2A5_9FIRM</name>
<comment type="caution">
    <text evidence="2">The sequence shown here is derived from an EMBL/GenBank/DDBJ whole genome shotgun (WGS) entry which is preliminary data.</text>
</comment>
<evidence type="ECO:0000313" key="2">
    <source>
        <dbReference type="EMBL" id="OLN33724.1"/>
    </source>
</evidence>
<proteinExistence type="predicted"/>
<evidence type="ECO:0000256" key="1">
    <source>
        <dbReference type="SAM" id="MobiDB-lite"/>
    </source>
</evidence>
<dbReference type="Proteomes" id="UP000186102">
    <property type="component" value="Unassembled WGS sequence"/>
</dbReference>
<feature type="region of interest" description="Disordered" evidence="1">
    <location>
        <begin position="97"/>
        <end position="159"/>
    </location>
</feature>
<feature type="compositionally biased region" description="Polar residues" evidence="1">
    <location>
        <begin position="114"/>
        <end position="135"/>
    </location>
</feature>
<feature type="compositionally biased region" description="Basic and acidic residues" evidence="1">
    <location>
        <begin position="178"/>
        <end position="191"/>
    </location>
</feature>
<feature type="compositionally biased region" description="Polar residues" evidence="1">
    <location>
        <begin position="97"/>
        <end position="106"/>
    </location>
</feature>
<dbReference type="InterPro" id="IPR018664">
    <property type="entry name" value="DUF2103_metal-binding"/>
</dbReference>
<sequence length="202" mass="22639">MKYRRNKVKREHGIIQNALPWLENLSRLSEVTDIIPGVIDVSHSSERGIVYKYQTQTGCKLLLKSNGSIQEVFVVTKSPACVEKWIRDQFPSDLSSIDSPVNSVSESKPKSISRKNLSNITPKSRSASELKTSNRGAHRSKKRPNGGIPKSILEDRDVPKIADQLDHATRKALSHLKKSLENTKTKTEKLQKIGKTAFGKRP</sequence>
<dbReference type="OrthoDB" id="2112297at2"/>
<organism evidence="2 3">
    <name type="scientific">Desulfosporosinus metallidurans</name>
    <dbReference type="NCBI Taxonomy" id="1888891"/>
    <lineage>
        <taxon>Bacteria</taxon>
        <taxon>Bacillati</taxon>
        <taxon>Bacillota</taxon>
        <taxon>Clostridia</taxon>
        <taxon>Eubacteriales</taxon>
        <taxon>Desulfitobacteriaceae</taxon>
        <taxon>Desulfosporosinus</taxon>
    </lineage>
</organism>
<accession>A0A1Q8R2A5</accession>
<gene>
    <name evidence="2" type="ORF">DSOL_0434</name>
</gene>
<dbReference type="STRING" id="1888891.DSOL_0434"/>